<gene>
    <name evidence="4" type="ORF">ShirakiTB12_02420</name>
</gene>
<dbReference type="Pfam" id="PF05901">
    <property type="entry name" value="Excalibur"/>
    <property type="match status" value="1"/>
</dbReference>
<dbReference type="Proteomes" id="UP001165240">
    <property type="component" value="Unassembled WGS sequence"/>
</dbReference>
<evidence type="ECO:0000259" key="3">
    <source>
        <dbReference type="SMART" id="SM00894"/>
    </source>
</evidence>
<reference evidence="4" key="1">
    <citation type="journal article" date="2024" name="Appl Microbiol">
        <title>Effect of kuratsuki Bacillus and Priestia on Taste of Sake.</title>
        <authorList>
            <person name="Kobayashi K."/>
            <person name="Nishida H."/>
        </authorList>
    </citation>
    <scope>NUCLEOTIDE SEQUENCE</scope>
    <source>
        <strain evidence="4">B-12</strain>
    </source>
</reference>
<dbReference type="AlphaFoldDB" id="A0AAX6BDD3"/>
<feature type="compositionally biased region" description="Low complexity" evidence="1">
    <location>
        <begin position="170"/>
        <end position="182"/>
    </location>
</feature>
<protein>
    <recommendedName>
        <fullName evidence="3">Excalibur calcium-binding domain-containing protein</fullName>
    </recommendedName>
</protein>
<keyword evidence="2" id="KW-0472">Membrane</keyword>
<dbReference type="InterPro" id="IPR008613">
    <property type="entry name" value="Excalibur_Ca-bd_domain"/>
</dbReference>
<sequence>MSQKNDSNKKKESESALFQRLIREKHPDNWLVDPISIGEKSNTGECGAFLEDEVIIYKLMDNKKIIKTGELTWPVEKHGKVDHFAFKSIFSIDGVTFVTGSRGKDIQKFLEGEKKNTFTKVPRKFYQKILGFRSKKRWKQITASLIYLFIISFIIGLFNGEDETSTSVPATKNTTTETASSTDNVSIEKKDKEPKTVKKIDPNKPITFKNGDYTVDEDILPGNYIASTKDKVGGNFAVYRKGNSNAIVNEILGTELEPPLMYNDLDIKLKKGDTIKLKSFETNVVFTPISDEELKKRTAEEEASKEEQARKAEEAKQQAEAAEAKRQSEQQAAADKAAQEASQSTNTNTNVFYANCSEVRAAGAAPISQGQPGYSRKLDRDGDGIACDQ</sequence>
<feature type="compositionally biased region" description="Basic and acidic residues" evidence="1">
    <location>
        <begin position="295"/>
        <end position="328"/>
    </location>
</feature>
<feature type="domain" description="Excalibur calcium-binding" evidence="3">
    <location>
        <begin position="352"/>
        <end position="388"/>
    </location>
</feature>
<evidence type="ECO:0000256" key="1">
    <source>
        <dbReference type="SAM" id="MobiDB-lite"/>
    </source>
</evidence>
<dbReference type="EMBL" id="BSYK01000001">
    <property type="protein sequence ID" value="GMG71774.1"/>
    <property type="molecule type" value="Genomic_DNA"/>
</dbReference>
<evidence type="ECO:0000256" key="2">
    <source>
        <dbReference type="SAM" id="Phobius"/>
    </source>
</evidence>
<feature type="region of interest" description="Disordered" evidence="1">
    <location>
        <begin position="364"/>
        <end position="389"/>
    </location>
</feature>
<keyword evidence="2" id="KW-1133">Transmembrane helix</keyword>
<organism evidence="4 5">
    <name type="scientific">Priestia megaterium</name>
    <name type="common">Bacillus megaterium</name>
    <dbReference type="NCBI Taxonomy" id="1404"/>
    <lineage>
        <taxon>Bacteria</taxon>
        <taxon>Bacillati</taxon>
        <taxon>Bacillota</taxon>
        <taxon>Bacilli</taxon>
        <taxon>Bacillales</taxon>
        <taxon>Bacillaceae</taxon>
        <taxon>Priestia</taxon>
    </lineage>
</organism>
<accession>A0AAX6BDD3</accession>
<feature type="compositionally biased region" description="Low complexity" evidence="1">
    <location>
        <begin position="329"/>
        <end position="344"/>
    </location>
</feature>
<evidence type="ECO:0000313" key="4">
    <source>
        <dbReference type="EMBL" id="GMG71774.1"/>
    </source>
</evidence>
<feature type="region of interest" description="Disordered" evidence="1">
    <location>
        <begin position="295"/>
        <end position="348"/>
    </location>
</feature>
<feature type="region of interest" description="Disordered" evidence="1">
    <location>
        <begin position="166"/>
        <end position="194"/>
    </location>
</feature>
<proteinExistence type="predicted"/>
<dbReference type="SMART" id="SM00894">
    <property type="entry name" value="Excalibur"/>
    <property type="match status" value="1"/>
</dbReference>
<dbReference type="RefSeq" id="WP_310876262.1">
    <property type="nucleotide sequence ID" value="NZ_BSYK01000001.1"/>
</dbReference>
<keyword evidence="2" id="KW-0812">Transmembrane</keyword>
<evidence type="ECO:0000313" key="5">
    <source>
        <dbReference type="Proteomes" id="UP001165240"/>
    </source>
</evidence>
<feature type="transmembrane region" description="Helical" evidence="2">
    <location>
        <begin position="141"/>
        <end position="158"/>
    </location>
</feature>
<name>A0AAX6BDD3_PRIMG</name>
<comment type="caution">
    <text evidence="4">The sequence shown here is derived from an EMBL/GenBank/DDBJ whole genome shotgun (WGS) entry which is preliminary data.</text>
</comment>